<dbReference type="KEGG" id="tml:GSTUM_00004608001"/>
<organism evidence="3 4">
    <name type="scientific">Tuber melanosporum (strain Mel28)</name>
    <name type="common">Perigord black truffle</name>
    <dbReference type="NCBI Taxonomy" id="656061"/>
    <lineage>
        <taxon>Eukaryota</taxon>
        <taxon>Fungi</taxon>
        <taxon>Dikarya</taxon>
        <taxon>Ascomycota</taxon>
        <taxon>Pezizomycotina</taxon>
        <taxon>Pezizomycetes</taxon>
        <taxon>Pezizales</taxon>
        <taxon>Tuberaceae</taxon>
        <taxon>Tuber</taxon>
    </lineage>
</organism>
<dbReference type="EMBL" id="FN430031">
    <property type="protein sequence ID" value="CAZ80506.1"/>
    <property type="molecule type" value="Genomic_DNA"/>
</dbReference>
<evidence type="ECO:0000313" key="3">
    <source>
        <dbReference type="EMBL" id="CAZ80506.1"/>
    </source>
</evidence>
<dbReference type="OMA" id="FENAWMQ"/>
<feature type="domain" description="T6SS Phospholipase effector Tle1-like catalytic" evidence="2">
    <location>
        <begin position="15"/>
        <end position="118"/>
    </location>
</feature>
<dbReference type="HOGENOM" id="CLU_005049_0_1_1"/>
<keyword evidence="4" id="KW-1185">Reference proteome</keyword>
<accession>D5G7L3</accession>
<dbReference type="Proteomes" id="UP000006911">
    <property type="component" value="Unassembled WGS sequence"/>
</dbReference>
<feature type="compositionally biased region" description="Polar residues" evidence="1">
    <location>
        <begin position="298"/>
        <end position="308"/>
    </location>
</feature>
<protein>
    <submittedName>
        <fullName evidence="3">(Perigord truffle) hypothetical protein</fullName>
    </submittedName>
</protein>
<dbReference type="Pfam" id="PF09994">
    <property type="entry name" value="T6SS_Tle1-like_cat"/>
    <property type="match status" value="2"/>
</dbReference>
<evidence type="ECO:0000313" key="4">
    <source>
        <dbReference type="Proteomes" id="UP000006911"/>
    </source>
</evidence>
<reference evidence="3 4" key="1">
    <citation type="journal article" date="2010" name="Nature">
        <title>Perigord black truffle genome uncovers evolutionary origins and mechanisms of symbiosis.</title>
        <authorList>
            <person name="Martin F."/>
            <person name="Kohler A."/>
            <person name="Murat C."/>
            <person name="Balestrini R."/>
            <person name="Coutinho P.M."/>
            <person name="Jaillon O."/>
            <person name="Montanini B."/>
            <person name="Morin E."/>
            <person name="Noel B."/>
            <person name="Percudani R."/>
            <person name="Porcel B."/>
            <person name="Rubini A."/>
            <person name="Amicucci A."/>
            <person name="Amselem J."/>
            <person name="Anthouard V."/>
            <person name="Arcioni S."/>
            <person name="Artiguenave F."/>
            <person name="Aury J.M."/>
            <person name="Ballario P."/>
            <person name="Bolchi A."/>
            <person name="Brenna A."/>
            <person name="Brun A."/>
            <person name="Buee M."/>
            <person name="Cantarel B."/>
            <person name="Chevalier G."/>
            <person name="Couloux A."/>
            <person name="Da Silva C."/>
            <person name="Denoeud F."/>
            <person name="Duplessis S."/>
            <person name="Ghignone S."/>
            <person name="Hilselberger B."/>
            <person name="Iotti M."/>
            <person name="Marcais B."/>
            <person name="Mello A."/>
            <person name="Miranda M."/>
            <person name="Pacioni G."/>
            <person name="Quesneville H."/>
            <person name="Riccioni C."/>
            <person name="Ruotolo R."/>
            <person name="Splivallo R."/>
            <person name="Stocchi V."/>
            <person name="Tisserant E."/>
            <person name="Viscomi A.R."/>
            <person name="Zambonelli A."/>
            <person name="Zampieri E."/>
            <person name="Henrissat B."/>
            <person name="Lebrun M.H."/>
            <person name="Paolocci F."/>
            <person name="Bonfante P."/>
            <person name="Ottonello S."/>
            <person name="Wincker P."/>
        </authorList>
    </citation>
    <scope>NUCLEOTIDE SEQUENCE [LARGE SCALE GENOMIC DNA]</scope>
    <source>
        <strain evidence="3 4">Mel28</strain>
    </source>
</reference>
<feature type="compositionally biased region" description="Acidic residues" evidence="1">
    <location>
        <begin position="232"/>
        <end position="243"/>
    </location>
</feature>
<dbReference type="InterPro" id="IPR018712">
    <property type="entry name" value="Tle1-like_cat"/>
</dbReference>
<dbReference type="eggNOG" id="ENOG502QPR9">
    <property type="taxonomic scope" value="Eukaryota"/>
</dbReference>
<dbReference type="STRING" id="656061.D5G7L3"/>
<sequence length="495" mass="54497">MYHPETSTPHTYKRKKLILCFDGTGNKFKGSGGDTNILKIFRMLDREGSDQSRGIYADLMIATSFDQHVIGGYKFLMRFYAPGDDIYLFGFSRGAYTASFLAEMLDHVGLVSQGNEEMGVGWGAREQDMYKSTSGFRETFARPRSAGFSYTARSTARVIRHAVGIDERRAKFRQDLVEKVDLQELARRRSFGTGHLIESALGHRPASKSKSNKNNKNGHPCQNGNSAKAGPNDEDDEDEKAEQDIEEVWFPGAHGVIGGGWDLPDGEEPLSHGPLVWMVREARKAGVVFDKERMKQMKVSSTTSSADNPTQTLQQPEQEQSANSAPISTHIAHAGSHSSARTPASDPTPAQAADPKTYLLNSYTRGKIHDCLRYPSCGLSLAGTYGWKLMEYLPFRRMDLQPDGSRKPIIWPLPCGEVRDIPDTVKTHNSVIRRIKADPKYRPGNLIIGGGGRGVRRAPKNAGIGEWEVLREGGSLVGEVLVKKGAEEKGLVGGS</sequence>
<dbReference type="GeneID" id="9186985"/>
<feature type="compositionally biased region" description="Low complexity" evidence="1">
    <location>
        <begin position="309"/>
        <end position="320"/>
    </location>
</feature>
<feature type="region of interest" description="Disordered" evidence="1">
    <location>
        <begin position="196"/>
        <end position="243"/>
    </location>
</feature>
<name>D5G7L3_TUBMM</name>
<dbReference type="PANTHER" id="PTHR33840">
    <property type="match status" value="1"/>
</dbReference>
<dbReference type="AlphaFoldDB" id="D5G7L3"/>
<evidence type="ECO:0000259" key="2">
    <source>
        <dbReference type="Pfam" id="PF09994"/>
    </source>
</evidence>
<gene>
    <name evidence="3" type="ORF">GSTUM_00004608001</name>
</gene>
<feature type="region of interest" description="Disordered" evidence="1">
    <location>
        <begin position="296"/>
        <end position="356"/>
    </location>
</feature>
<evidence type="ECO:0000256" key="1">
    <source>
        <dbReference type="SAM" id="MobiDB-lite"/>
    </source>
</evidence>
<dbReference type="PANTHER" id="PTHR33840:SF2">
    <property type="entry name" value="TLE1 PHOSPHOLIPASE DOMAIN-CONTAINING PROTEIN"/>
    <property type="match status" value="1"/>
</dbReference>
<dbReference type="InParanoid" id="D5G7L3"/>
<dbReference type="RefSeq" id="XP_002836315.1">
    <property type="nucleotide sequence ID" value="XM_002836269.1"/>
</dbReference>
<proteinExistence type="predicted"/>
<feature type="domain" description="T6SS Phospholipase effector Tle1-like catalytic" evidence="2">
    <location>
        <begin position="146"/>
        <end position="281"/>
    </location>
</feature>